<accession>A0A382UD33</accession>
<dbReference type="InterPro" id="IPR016162">
    <property type="entry name" value="Ald_DH_N"/>
</dbReference>
<evidence type="ECO:0008006" key="2">
    <source>
        <dbReference type="Google" id="ProtNLM"/>
    </source>
</evidence>
<dbReference type="GO" id="GO:0016491">
    <property type="term" value="F:oxidoreductase activity"/>
    <property type="evidence" value="ECO:0007669"/>
    <property type="project" value="InterPro"/>
</dbReference>
<dbReference type="SUPFAM" id="SSF53720">
    <property type="entry name" value="ALDH-like"/>
    <property type="match status" value="1"/>
</dbReference>
<gene>
    <name evidence="1" type="ORF">METZ01_LOCUS384515</name>
</gene>
<proteinExistence type="predicted"/>
<protein>
    <recommendedName>
        <fullName evidence="2">Aldehyde dehydrogenase domain-containing protein</fullName>
    </recommendedName>
</protein>
<name>A0A382UD33_9ZZZZ</name>
<dbReference type="AlphaFoldDB" id="A0A382UD33"/>
<organism evidence="1">
    <name type="scientific">marine metagenome</name>
    <dbReference type="NCBI Taxonomy" id="408172"/>
    <lineage>
        <taxon>unclassified sequences</taxon>
        <taxon>metagenomes</taxon>
        <taxon>ecological metagenomes</taxon>
    </lineage>
</organism>
<dbReference type="InterPro" id="IPR016161">
    <property type="entry name" value="Ald_DH/histidinol_DH"/>
</dbReference>
<feature type="non-terminal residue" evidence="1">
    <location>
        <position position="59"/>
    </location>
</feature>
<dbReference type="EMBL" id="UINC01142991">
    <property type="protein sequence ID" value="SVD31661.1"/>
    <property type="molecule type" value="Genomic_DNA"/>
</dbReference>
<reference evidence="1" key="1">
    <citation type="submission" date="2018-05" db="EMBL/GenBank/DDBJ databases">
        <authorList>
            <person name="Lanie J.A."/>
            <person name="Ng W.-L."/>
            <person name="Kazmierczak K.M."/>
            <person name="Andrzejewski T.M."/>
            <person name="Davidsen T.M."/>
            <person name="Wayne K.J."/>
            <person name="Tettelin H."/>
            <person name="Glass J.I."/>
            <person name="Rusch D."/>
            <person name="Podicherti R."/>
            <person name="Tsui H.-C.T."/>
            <person name="Winkler M.E."/>
        </authorList>
    </citation>
    <scope>NUCLEOTIDE SEQUENCE</scope>
</reference>
<dbReference type="Gene3D" id="3.40.605.10">
    <property type="entry name" value="Aldehyde Dehydrogenase, Chain A, domain 1"/>
    <property type="match status" value="1"/>
</dbReference>
<sequence length="59" mass="6609">MFEGNNNSREQFITPDLGFTPKGLYIGGKWLESVKGKRFESINPANMEILGDVPLADEH</sequence>
<evidence type="ECO:0000313" key="1">
    <source>
        <dbReference type="EMBL" id="SVD31661.1"/>
    </source>
</evidence>